<dbReference type="InterPro" id="IPR011250">
    <property type="entry name" value="OMP/PagP_B-barrel"/>
</dbReference>
<evidence type="ECO:0000256" key="1">
    <source>
        <dbReference type="SAM" id="MobiDB-lite"/>
    </source>
</evidence>
<feature type="compositionally biased region" description="Low complexity" evidence="1">
    <location>
        <begin position="43"/>
        <end position="57"/>
    </location>
</feature>
<feature type="region of interest" description="Disordered" evidence="1">
    <location>
        <begin position="27"/>
        <end position="60"/>
    </location>
</feature>
<feature type="chain" id="PRO_5013136878" description="Outer membrane protein beta-barrel domain-containing protein" evidence="2">
    <location>
        <begin position="30"/>
        <end position="317"/>
    </location>
</feature>
<name>A0A1R4H4W3_9GAMM</name>
<reference evidence="4" key="1">
    <citation type="submission" date="2017-02" db="EMBL/GenBank/DDBJ databases">
        <authorList>
            <person name="Daims H."/>
        </authorList>
    </citation>
    <scope>NUCLEOTIDE SEQUENCE [LARGE SCALE GENOMIC DNA]</scope>
</reference>
<accession>A0A1R4H4W3</accession>
<dbReference type="AlphaFoldDB" id="A0A1R4H4W3"/>
<dbReference type="Proteomes" id="UP000195442">
    <property type="component" value="Unassembled WGS sequence"/>
</dbReference>
<evidence type="ECO:0000256" key="2">
    <source>
        <dbReference type="SAM" id="SignalP"/>
    </source>
</evidence>
<feature type="signal peptide" evidence="2">
    <location>
        <begin position="1"/>
        <end position="29"/>
    </location>
</feature>
<dbReference type="RefSeq" id="WP_256969505.1">
    <property type="nucleotide sequence ID" value="NZ_FUKJ01000131.1"/>
</dbReference>
<dbReference type="Gene3D" id="2.40.160.20">
    <property type="match status" value="1"/>
</dbReference>
<gene>
    <name evidence="3" type="ORF">CRENPOLYSF2_2160005</name>
</gene>
<dbReference type="SUPFAM" id="SSF56925">
    <property type="entry name" value="OMPA-like"/>
    <property type="match status" value="1"/>
</dbReference>
<feature type="compositionally biased region" description="Basic residues" evidence="1">
    <location>
        <begin position="29"/>
        <end position="42"/>
    </location>
</feature>
<keyword evidence="2" id="KW-0732">Signal</keyword>
<keyword evidence="4" id="KW-1185">Reference proteome</keyword>
<sequence length="317" mass="33891">MIKKTNTRLIVAAVSLAVASSLVASPAMAKKRHKHHKRHHSSRSYSSSSSSYSSGSSEVNSKVDALEAQVRAMQDEMSSLRANAAGGGSADAAKVQELDAWMQDAKSKPARPKDNMVFFRGGYARNDQRPHATTSNLNGDGCNISGAADCNSSDKDGWYFGAGFDFSLSDDLFGLTQSTELLAELAFDYNEFGTFTGNVTGVPGIGGPNGVPNSASTATQSQLRLTAAPKIKFFKGSKLRPWIIPVGFTLNVMSPPSQINTITHLMPAMHFGGGVDYNIWKNLYVGADVRYTWAFNKLDSSVNVNGLQAGGYLGIGF</sequence>
<protein>
    <recommendedName>
        <fullName evidence="5">Outer membrane protein beta-barrel domain-containing protein</fullName>
    </recommendedName>
</protein>
<dbReference type="EMBL" id="FUKJ01000131">
    <property type="protein sequence ID" value="SJM91284.1"/>
    <property type="molecule type" value="Genomic_DNA"/>
</dbReference>
<evidence type="ECO:0000313" key="4">
    <source>
        <dbReference type="Proteomes" id="UP000195442"/>
    </source>
</evidence>
<evidence type="ECO:0000313" key="3">
    <source>
        <dbReference type="EMBL" id="SJM91284.1"/>
    </source>
</evidence>
<evidence type="ECO:0008006" key="5">
    <source>
        <dbReference type="Google" id="ProtNLM"/>
    </source>
</evidence>
<proteinExistence type="predicted"/>
<organism evidence="3 4">
    <name type="scientific">Crenothrix polyspora</name>
    <dbReference type="NCBI Taxonomy" id="360316"/>
    <lineage>
        <taxon>Bacteria</taxon>
        <taxon>Pseudomonadati</taxon>
        <taxon>Pseudomonadota</taxon>
        <taxon>Gammaproteobacteria</taxon>
        <taxon>Methylococcales</taxon>
        <taxon>Crenotrichaceae</taxon>
        <taxon>Crenothrix</taxon>
    </lineage>
</organism>